<keyword evidence="9" id="KW-0732">Signal</keyword>
<feature type="chain" id="PRO_5019309573" description="Probable membrane transporter protein" evidence="9">
    <location>
        <begin position="21"/>
        <end position="249"/>
    </location>
</feature>
<name>A0A411HQM2_9GAMM</name>
<gene>
    <name evidence="10" type="ORF">ELE36_17780</name>
</gene>
<keyword evidence="6 8" id="KW-1133">Transmembrane helix</keyword>
<evidence type="ECO:0000256" key="4">
    <source>
        <dbReference type="ARBA" id="ARBA00022475"/>
    </source>
</evidence>
<evidence type="ECO:0000256" key="6">
    <source>
        <dbReference type="ARBA" id="ARBA00022989"/>
    </source>
</evidence>
<evidence type="ECO:0000256" key="1">
    <source>
        <dbReference type="ARBA" id="ARBA00004651"/>
    </source>
</evidence>
<keyword evidence="7 8" id="KW-0472">Membrane</keyword>
<dbReference type="PANTHER" id="PTHR30269:SF0">
    <property type="entry name" value="MEMBRANE TRANSPORTER PROTEIN YFCA-RELATED"/>
    <property type="match status" value="1"/>
</dbReference>
<feature type="transmembrane region" description="Helical" evidence="8">
    <location>
        <begin position="203"/>
        <end position="220"/>
    </location>
</feature>
<evidence type="ECO:0000256" key="8">
    <source>
        <dbReference type="RuleBase" id="RU363041"/>
    </source>
</evidence>
<dbReference type="OrthoDB" id="9807082at2"/>
<feature type="transmembrane region" description="Helical" evidence="8">
    <location>
        <begin position="227"/>
        <end position="245"/>
    </location>
</feature>
<evidence type="ECO:0000256" key="3">
    <source>
        <dbReference type="ARBA" id="ARBA00022448"/>
    </source>
</evidence>
<proteinExistence type="inferred from homology"/>
<keyword evidence="5 8" id="KW-0812">Transmembrane</keyword>
<accession>A0A411HQM2</accession>
<feature type="transmembrane region" description="Helical" evidence="8">
    <location>
        <begin position="178"/>
        <end position="197"/>
    </location>
</feature>
<evidence type="ECO:0000256" key="9">
    <source>
        <dbReference type="SAM" id="SignalP"/>
    </source>
</evidence>
<sequence>MSTALILVSGFLAGALNAVAGGGSFLTFPALVFAGVPPVIANATSTVALLPATFTSAWAYRRDLASASNKLPLRPFIIVSVLGGALGAWLLLRTPDSTFEVIVPWLLLFATVIFTFGRTLSARIRQRVQIGLVTLVLTQSLIGIYGGYFGGGIGILMLAMLGLYGLDDMHAMNGMKTILSGCMNVIAGLIFIIKGAVWWDHASLMLLAAIVGGWAGPVLARRVPPERLRLFVSFVGITMTVYFFWRTYH</sequence>
<dbReference type="InterPro" id="IPR052017">
    <property type="entry name" value="TSUP"/>
</dbReference>
<dbReference type="Proteomes" id="UP000291562">
    <property type="component" value="Chromosome"/>
</dbReference>
<dbReference type="PANTHER" id="PTHR30269">
    <property type="entry name" value="TRANSMEMBRANE PROTEIN YFCA"/>
    <property type="match status" value="1"/>
</dbReference>
<dbReference type="InterPro" id="IPR002781">
    <property type="entry name" value="TM_pro_TauE-like"/>
</dbReference>
<dbReference type="AlphaFoldDB" id="A0A411HQM2"/>
<evidence type="ECO:0000313" key="11">
    <source>
        <dbReference type="Proteomes" id="UP000291562"/>
    </source>
</evidence>
<comment type="subcellular location">
    <subcellularLocation>
        <location evidence="1 8">Cell membrane</location>
        <topology evidence="1 8">Multi-pass membrane protein</topology>
    </subcellularLocation>
</comment>
<dbReference type="GO" id="GO:0005886">
    <property type="term" value="C:plasma membrane"/>
    <property type="evidence" value="ECO:0007669"/>
    <property type="project" value="UniProtKB-SubCell"/>
</dbReference>
<protein>
    <recommendedName>
        <fullName evidence="8">Probable membrane transporter protein</fullName>
    </recommendedName>
</protein>
<feature type="transmembrane region" description="Helical" evidence="8">
    <location>
        <begin position="73"/>
        <end position="92"/>
    </location>
</feature>
<dbReference type="Pfam" id="PF01925">
    <property type="entry name" value="TauE"/>
    <property type="match status" value="1"/>
</dbReference>
<evidence type="ECO:0000256" key="5">
    <source>
        <dbReference type="ARBA" id="ARBA00022692"/>
    </source>
</evidence>
<evidence type="ECO:0000313" key="10">
    <source>
        <dbReference type="EMBL" id="QBB72757.1"/>
    </source>
</evidence>
<feature type="signal peptide" evidence="9">
    <location>
        <begin position="1"/>
        <end position="20"/>
    </location>
</feature>
<evidence type="ECO:0000256" key="7">
    <source>
        <dbReference type="ARBA" id="ARBA00023136"/>
    </source>
</evidence>
<feature type="transmembrane region" description="Helical" evidence="8">
    <location>
        <begin position="148"/>
        <end position="166"/>
    </location>
</feature>
<dbReference type="EMBL" id="CP035704">
    <property type="protein sequence ID" value="QBB72757.1"/>
    <property type="molecule type" value="Genomic_DNA"/>
</dbReference>
<evidence type="ECO:0000256" key="2">
    <source>
        <dbReference type="ARBA" id="ARBA00009142"/>
    </source>
</evidence>
<keyword evidence="4 8" id="KW-1003">Cell membrane</keyword>
<feature type="transmembrane region" description="Helical" evidence="8">
    <location>
        <begin position="98"/>
        <end position="117"/>
    </location>
</feature>
<organism evidence="10 11">
    <name type="scientific">Pseudolysobacter antarcticus</name>
    <dbReference type="NCBI Taxonomy" id="2511995"/>
    <lineage>
        <taxon>Bacteria</taxon>
        <taxon>Pseudomonadati</taxon>
        <taxon>Pseudomonadota</taxon>
        <taxon>Gammaproteobacteria</taxon>
        <taxon>Lysobacterales</taxon>
        <taxon>Rhodanobacteraceae</taxon>
        <taxon>Pseudolysobacter</taxon>
    </lineage>
</organism>
<comment type="similarity">
    <text evidence="2 8">Belongs to the 4-toluene sulfonate uptake permease (TSUP) (TC 2.A.102) family.</text>
</comment>
<keyword evidence="3" id="KW-0813">Transport</keyword>
<reference evidence="10 11" key="1">
    <citation type="submission" date="2019-01" db="EMBL/GenBank/DDBJ databases">
        <title>Pseudolysobacter antarctica gen. nov., sp. nov., isolated from Fildes Peninsula, Antarctica.</title>
        <authorList>
            <person name="Wei Z."/>
            <person name="Peng F."/>
        </authorList>
    </citation>
    <scope>NUCLEOTIDE SEQUENCE [LARGE SCALE GENOMIC DNA]</scope>
    <source>
        <strain evidence="10 11">AQ6-296</strain>
    </source>
</reference>
<feature type="transmembrane region" description="Helical" evidence="8">
    <location>
        <begin position="44"/>
        <end position="61"/>
    </location>
</feature>
<dbReference type="KEGG" id="xbc:ELE36_17780"/>
<keyword evidence="11" id="KW-1185">Reference proteome</keyword>